<organism evidence="1 2">
    <name type="scientific">Alteromonas australica</name>
    <dbReference type="NCBI Taxonomy" id="589873"/>
    <lineage>
        <taxon>Bacteria</taxon>
        <taxon>Pseudomonadati</taxon>
        <taxon>Pseudomonadota</taxon>
        <taxon>Gammaproteobacteria</taxon>
        <taxon>Alteromonadales</taxon>
        <taxon>Alteromonadaceae</taxon>
        <taxon>Alteromonas/Salinimonas group</taxon>
        <taxon>Alteromonas</taxon>
    </lineage>
</organism>
<reference evidence="1 2" key="1">
    <citation type="journal article" date="2018" name="Nat. Biotechnol.">
        <title>A standardized bacterial taxonomy based on genome phylogeny substantially revises the tree of life.</title>
        <authorList>
            <person name="Parks D.H."/>
            <person name="Chuvochina M."/>
            <person name="Waite D.W."/>
            <person name="Rinke C."/>
            <person name="Skarshewski A."/>
            <person name="Chaumeil P.A."/>
            <person name="Hugenholtz P."/>
        </authorList>
    </citation>
    <scope>NUCLEOTIDE SEQUENCE [LARGE SCALE GENOMIC DNA]</scope>
    <source>
        <strain evidence="1">UBA11978</strain>
    </source>
</reference>
<evidence type="ECO:0000313" key="2">
    <source>
        <dbReference type="Proteomes" id="UP000263517"/>
    </source>
</evidence>
<name>A0A350P8M2_9ALTE</name>
<dbReference type="AlphaFoldDB" id="A0A350P8M2"/>
<accession>A0A350P8M2</accession>
<sequence length="69" mass="7500">MASEQTEMTPYKAFVKALVLAIDAPTDKQSEKAVELAENFAEQLTDLQVEEGKKDAIEIIGCKGITCPV</sequence>
<protein>
    <submittedName>
        <fullName evidence="1">Uncharacterized protein</fullName>
    </submittedName>
</protein>
<proteinExistence type="predicted"/>
<comment type="caution">
    <text evidence="1">The sequence shown here is derived from an EMBL/GenBank/DDBJ whole genome shotgun (WGS) entry which is preliminary data.</text>
</comment>
<dbReference type="EMBL" id="DNAN01000630">
    <property type="protein sequence ID" value="HAW77639.1"/>
    <property type="molecule type" value="Genomic_DNA"/>
</dbReference>
<evidence type="ECO:0000313" key="1">
    <source>
        <dbReference type="EMBL" id="HAW77639.1"/>
    </source>
</evidence>
<dbReference type="Proteomes" id="UP000263517">
    <property type="component" value="Unassembled WGS sequence"/>
</dbReference>
<gene>
    <name evidence="1" type="ORF">DCW74_18130</name>
</gene>